<evidence type="ECO:0000313" key="2">
    <source>
        <dbReference type="Proteomes" id="UP000346198"/>
    </source>
</evidence>
<dbReference type="EMBL" id="CAAHFH010000001">
    <property type="protein sequence ID" value="VGO18212.1"/>
    <property type="molecule type" value="Genomic_DNA"/>
</dbReference>
<dbReference type="RefSeq" id="WP_136059716.1">
    <property type="nucleotide sequence ID" value="NZ_CAAHFH010000001.1"/>
</dbReference>
<keyword evidence="2" id="KW-1185">Reference proteome</keyword>
<accession>A0A6C2UDC9</accession>
<reference evidence="1 2" key="1">
    <citation type="submission" date="2019-04" db="EMBL/GenBank/DDBJ databases">
        <authorList>
            <person name="Van Vliet M D."/>
        </authorList>
    </citation>
    <scope>NUCLEOTIDE SEQUENCE [LARGE SCALE GENOMIC DNA]</scope>
    <source>
        <strain evidence="1 2">F21</strain>
    </source>
</reference>
<dbReference type="Proteomes" id="UP000346198">
    <property type="component" value="Unassembled WGS sequence"/>
</dbReference>
<evidence type="ECO:0008006" key="3">
    <source>
        <dbReference type="Google" id="ProtNLM"/>
    </source>
</evidence>
<dbReference type="AlphaFoldDB" id="A0A6C2UDC9"/>
<sequence>MGEPKEVERVRTAILPVGVIVCHPGLTQAVIDLWITQAQKRVAFDMRLFNTLEEAEAWLGVGEAMLA</sequence>
<gene>
    <name evidence="1" type="ORF">SCARR_00263</name>
</gene>
<proteinExistence type="predicted"/>
<evidence type="ECO:0000313" key="1">
    <source>
        <dbReference type="EMBL" id="VGO18212.1"/>
    </source>
</evidence>
<protein>
    <recommendedName>
        <fullName evidence="3">STAS/SEC14 domain-containing protein</fullName>
    </recommendedName>
</protein>
<organism evidence="1 2">
    <name type="scientific">Pontiella sulfatireligans</name>
    <dbReference type="NCBI Taxonomy" id="2750658"/>
    <lineage>
        <taxon>Bacteria</taxon>
        <taxon>Pseudomonadati</taxon>
        <taxon>Kiritimatiellota</taxon>
        <taxon>Kiritimatiellia</taxon>
        <taxon>Kiritimatiellales</taxon>
        <taxon>Pontiellaceae</taxon>
        <taxon>Pontiella</taxon>
    </lineage>
</organism>
<name>A0A6C2UDC9_9BACT</name>